<dbReference type="RefSeq" id="WP_380056326.1">
    <property type="nucleotide sequence ID" value="NZ_JBHSWB010000001.1"/>
</dbReference>
<organism evidence="1 2">
    <name type="scientific">Deinococcus multiflagellatus</name>
    <dbReference type="NCBI Taxonomy" id="1656887"/>
    <lineage>
        <taxon>Bacteria</taxon>
        <taxon>Thermotogati</taxon>
        <taxon>Deinococcota</taxon>
        <taxon>Deinococci</taxon>
        <taxon>Deinococcales</taxon>
        <taxon>Deinococcaceae</taxon>
        <taxon>Deinococcus</taxon>
    </lineage>
</organism>
<sequence length="142" mass="14317">MASLLPALFVGAQDIAGLRRSGCAGGYVVLSGVNAGQPGESISALSLPAGQSRTLSGRIGGFTVQSHPQPFTLQGASPVTGIRVTVPATPVRAGEAFALKVEVAPNTPVNSYTVGVRAVTQQQGRAIEASGTLELNVRPAAP</sequence>
<proteinExistence type="predicted"/>
<accession>A0ABW1ZJC7</accession>
<gene>
    <name evidence="1" type="ORF">ACFP90_12210</name>
</gene>
<dbReference type="EMBL" id="JBHSWB010000001">
    <property type="protein sequence ID" value="MFC6661020.1"/>
    <property type="molecule type" value="Genomic_DNA"/>
</dbReference>
<evidence type="ECO:0000313" key="2">
    <source>
        <dbReference type="Proteomes" id="UP001596317"/>
    </source>
</evidence>
<comment type="caution">
    <text evidence="1">The sequence shown here is derived from an EMBL/GenBank/DDBJ whole genome shotgun (WGS) entry which is preliminary data.</text>
</comment>
<keyword evidence="2" id="KW-1185">Reference proteome</keyword>
<evidence type="ECO:0008006" key="3">
    <source>
        <dbReference type="Google" id="ProtNLM"/>
    </source>
</evidence>
<dbReference type="Proteomes" id="UP001596317">
    <property type="component" value="Unassembled WGS sequence"/>
</dbReference>
<evidence type="ECO:0000313" key="1">
    <source>
        <dbReference type="EMBL" id="MFC6661020.1"/>
    </source>
</evidence>
<reference evidence="2" key="1">
    <citation type="journal article" date="2019" name="Int. J. Syst. Evol. Microbiol.">
        <title>The Global Catalogue of Microorganisms (GCM) 10K type strain sequencing project: providing services to taxonomists for standard genome sequencing and annotation.</title>
        <authorList>
            <consortium name="The Broad Institute Genomics Platform"/>
            <consortium name="The Broad Institute Genome Sequencing Center for Infectious Disease"/>
            <person name="Wu L."/>
            <person name="Ma J."/>
        </authorList>
    </citation>
    <scope>NUCLEOTIDE SEQUENCE [LARGE SCALE GENOMIC DNA]</scope>
    <source>
        <strain evidence="2">CCUG 63830</strain>
    </source>
</reference>
<name>A0ABW1ZJC7_9DEIO</name>
<protein>
    <recommendedName>
        <fullName evidence="3">DUF5666 domain-containing protein</fullName>
    </recommendedName>
</protein>